<gene>
    <name evidence="4" type="ORF">GCT13_37440</name>
</gene>
<dbReference type="Gene3D" id="3.40.309.10">
    <property type="entry name" value="Aldehyde Dehydrogenase, Chain A, domain 2"/>
    <property type="match status" value="1"/>
</dbReference>
<dbReference type="FunFam" id="3.40.309.10:FF:000012">
    <property type="entry name" value="Betaine aldehyde dehydrogenase"/>
    <property type="match status" value="1"/>
</dbReference>
<proteinExistence type="inferred from homology"/>
<dbReference type="Gene3D" id="3.40.605.10">
    <property type="entry name" value="Aldehyde Dehydrogenase, Chain A, domain 1"/>
    <property type="match status" value="1"/>
</dbReference>
<keyword evidence="2" id="KW-0560">Oxidoreductase</keyword>
<dbReference type="InterPro" id="IPR015590">
    <property type="entry name" value="Aldehyde_DH_dom"/>
</dbReference>
<dbReference type="FunFam" id="3.40.605.10:FF:000001">
    <property type="entry name" value="Aldehyde dehydrogenase 1"/>
    <property type="match status" value="1"/>
</dbReference>
<dbReference type="InterPro" id="IPR016162">
    <property type="entry name" value="Ald_DH_N"/>
</dbReference>
<dbReference type="InterPro" id="IPR016161">
    <property type="entry name" value="Ald_DH/histidinol_DH"/>
</dbReference>
<evidence type="ECO:0000313" key="5">
    <source>
        <dbReference type="Proteomes" id="UP000484381"/>
    </source>
</evidence>
<dbReference type="PANTHER" id="PTHR11699">
    <property type="entry name" value="ALDEHYDE DEHYDROGENASE-RELATED"/>
    <property type="match status" value="1"/>
</dbReference>
<dbReference type="Pfam" id="PF00171">
    <property type="entry name" value="Aldedh"/>
    <property type="match status" value="1"/>
</dbReference>
<feature type="domain" description="Aldehyde dehydrogenase" evidence="3">
    <location>
        <begin position="13"/>
        <end position="473"/>
    </location>
</feature>
<evidence type="ECO:0000256" key="1">
    <source>
        <dbReference type="ARBA" id="ARBA00009986"/>
    </source>
</evidence>
<protein>
    <submittedName>
        <fullName evidence="4">Aldehyde dehydrogenase family protein</fullName>
    </submittedName>
</protein>
<dbReference type="AlphaFoldDB" id="A0A7X1TKG2"/>
<dbReference type="SUPFAM" id="SSF53720">
    <property type="entry name" value="ALDH-like"/>
    <property type="match status" value="1"/>
</dbReference>
<dbReference type="InterPro" id="IPR016163">
    <property type="entry name" value="Ald_DH_C"/>
</dbReference>
<evidence type="ECO:0000259" key="3">
    <source>
        <dbReference type="Pfam" id="PF00171"/>
    </source>
</evidence>
<accession>A0A7X1TKG2</accession>
<comment type="caution">
    <text evidence="4">The sequence shown here is derived from an EMBL/GenBank/DDBJ whole genome shotgun (WGS) entry which is preliminary data.</text>
</comment>
<dbReference type="PROSITE" id="PS00070">
    <property type="entry name" value="ALDEHYDE_DEHYDR_CYS"/>
    <property type="match status" value="1"/>
</dbReference>
<dbReference type="RefSeq" id="WP_152767009.1">
    <property type="nucleotide sequence ID" value="NZ_WHNP01000064.1"/>
</dbReference>
<dbReference type="EMBL" id="WHNP01000064">
    <property type="protein sequence ID" value="MPW22364.1"/>
    <property type="molecule type" value="Genomic_DNA"/>
</dbReference>
<dbReference type="CDD" id="cd07115">
    <property type="entry name" value="ALDH_HMSADH_HapE"/>
    <property type="match status" value="1"/>
</dbReference>
<keyword evidence="5" id="KW-1185">Reference proteome</keyword>
<sequence length="487" mass="52336">MQTQLFIDGRFVPSLSGETLATLNPHDNSVIADVSMANHADIDRAVAAAKAAFPKWSNLAAAERGRLLLRLADAIEANADRLAHLESIDTGHPIRDTRYLDVPRTAATFRYFGGMADKFEGSVIPVEQGFLNYLTREPVGIVGQVVPWNFPLMFTSWKMAPALAAGNCVIMKPAELTPLSSLAIAELMAEVGFPAGVVNILPGLGHVAGQYIAEHPEIGKVAFTGSTAVGRKIVQASSGNLKKVQLELGGKGANIVFGDANVDAVVQGSAFGIFHNQGQACIAASRMIVHESIADEVLEKFVALARTIRIGDPLDPSTEMGPLTSRQHRDRVLSYVDVAREQGGRVLSGGKSPDSAALADGCYVEPTIVEAKPTDRVSQEEVFGPFMTVTTFRTDEEALAIANGTEYGLGAGLWTRDLQRAHRVAREIHSGMVWVNCYKRVSPGSPFGGVGASGYGREMGFEAMREYTQAKSVWVNVDAQIPPYFPR</sequence>
<dbReference type="GO" id="GO:0004030">
    <property type="term" value="F:aldehyde dehydrogenase [NAD(P)+] activity"/>
    <property type="evidence" value="ECO:0007669"/>
    <property type="project" value="UniProtKB-ARBA"/>
</dbReference>
<evidence type="ECO:0000313" key="4">
    <source>
        <dbReference type="EMBL" id="MPW22364.1"/>
    </source>
</evidence>
<name>A0A7X1TKG2_9BURK</name>
<reference evidence="4 5" key="1">
    <citation type="submission" date="2019-10" db="EMBL/GenBank/DDBJ databases">
        <title>Paraburkholderia sp. isolated from nodules of Mimosa pudica from Brazilian Atlantic Forest soils.</title>
        <authorList>
            <person name="Paulitsch F."/>
            <person name="Hungria M."/>
            <person name="Dall'Agnol R."/>
        </authorList>
    </citation>
    <scope>NUCLEOTIDE SEQUENCE [LARGE SCALE GENOMIC DNA]</scope>
    <source>
        <strain evidence="4 5">CNPSo 3157</strain>
    </source>
</reference>
<evidence type="ECO:0000256" key="2">
    <source>
        <dbReference type="ARBA" id="ARBA00023002"/>
    </source>
</evidence>
<dbReference type="Proteomes" id="UP000484381">
    <property type="component" value="Unassembled WGS sequence"/>
</dbReference>
<comment type="similarity">
    <text evidence="1">Belongs to the aldehyde dehydrogenase family.</text>
</comment>
<dbReference type="InterPro" id="IPR016160">
    <property type="entry name" value="Ald_DH_CS_CYS"/>
</dbReference>
<organism evidence="4 5">
    <name type="scientific">Paraburkholderia franconis</name>
    <dbReference type="NCBI Taxonomy" id="2654983"/>
    <lineage>
        <taxon>Bacteria</taxon>
        <taxon>Pseudomonadati</taxon>
        <taxon>Pseudomonadota</taxon>
        <taxon>Betaproteobacteria</taxon>
        <taxon>Burkholderiales</taxon>
        <taxon>Burkholderiaceae</taxon>
        <taxon>Paraburkholderia</taxon>
    </lineage>
</organism>